<evidence type="ECO:0000313" key="1">
    <source>
        <dbReference type="EMBL" id="QQK76103.1"/>
    </source>
</evidence>
<dbReference type="EMBL" id="CP054705">
    <property type="protein sequence ID" value="QQK76103.1"/>
    <property type="molecule type" value="Genomic_DNA"/>
</dbReference>
<sequence length="60" mass="7106">MHKEQVKDIIDKMPENSSFEDLQYTIFVQSKIQNGLHAVENGDIVSQDEMEKRVEKWLKQ</sequence>
<accession>A0A7T6Z3H5</accession>
<reference evidence="1 2" key="1">
    <citation type="submission" date="2020-06" db="EMBL/GenBank/DDBJ databases">
        <title>Genomic analysis of Salicibibacter sp. NKC5-3.</title>
        <authorList>
            <person name="Oh Y.J."/>
        </authorList>
    </citation>
    <scope>NUCLEOTIDE SEQUENCE [LARGE SCALE GENOMIC DNA]</scope>
    <source>
        <strain evidence="1 2">NKC5-3</strain>
    </source>
</reference>
<gene>
    <name evidence="1" type="ORF">HUG15_11390</name>
</gene>
<keyword evidence="2" id="KW-1185">Reference proteome</keyword>
<protein>
    <submittedName>
        <fullName evidence="1">Uncharacterized protein</fullName>
    </submittedName>
</protein>
<dbReference type="AlphaFoldDB" id="A0A7T6Z3H5"/>
<dbReference type="Proteomes" id="UP000595823">
    <property type="component" value="Chromosome"/>
</dbReference>
<proteinExistence type="predicted"/>
<name>A0A7T6Z3H5_9BACI</name>
<dbReference type="KEGG" id="scia:HUG15_11390"/>
<organism evidence="1 2">
    <name type="scientific">Salicibibacter cibarius</name>
    <dbReference type="NCBI Taxonomy" id="2743000"/>
    <lineage>
        <taxon>Bacteria</taxon>
        <taxon>Bacillati</taxon>
        <taxon>Bacillota</taxon>
        <taxon>Bacilli</taxon>
        <taxon>Bacillales</taxon>
        <taxon>Bacillaceae</taxon>
        <taxon>Salicibibacter</taxon>
    </lineage>
</organism>
<dbReference type="RefSeq" id="WP_200128731.1">
    <property type="nucleotide sequence ID" value="NZ_CP054705.1"/>
</dbReference>
<evidence type="ECO:0000313" key="2">
    <source>
        <dbReference type="Proteomes" id="UP000595823"/>
    </source>
</evidence>